<dbReference type="PANTHER" id="PTHR34216:SF3">
    <property type="entry name" value="POLY-BETA-1,6-N-ACETYL-D-GLUCOSAMINE N-DEACETYLASE"/>
    <property type="match status" value="1"/>
</dbReference>
<evidence type="ECO:0000256" key="1">
    <source>
        <dbReference type="ARBA" id="ARBA00004613"/>
    </source>
</evidence>
<evidence type="ECO:0000259" key="3">
    <source>
        <dbReference type="PROSITE" id="PS51677"/>
    </source>
</evidence>
<feature type="domain" description="NodB homology" evidence="3">
    <location>
        <begin position="83"/>
        <end position="336"/>
    </location>
</feature>
<keyword evidence="5" id="KW-1185">Reference proteome</keyword>
<dbReference type="InterPro" id="IPR011330">
    <property type="entry name" value="Glyco_hydro/deAcase_b/a-brl"/>
</dbReference>
<name>K0NHR8_DESTT</name>
<dbReference type="HOGENOM" id="CLU_030024_1_1_7"/>
<dbReference type="RefSeq" id="WP_014957787.1">
    <property type="nucleotide sequence ID" value="NC_018645.1"/>
</dbReference>
<dbReference type="Pfam" id="PF01522">
    <property type="entry name" value="Polysacc_deac_1"/>
    <property type="match status" value="2"/>
</dbReference>
<sequence>MVKKKLKQILGNQTLTIIMNKSHKHAVVVVLMYHDLCDDDDFRSWLRVKKSSFEFQIRKLLELGQFIQPSDLFQKDTLRKDTLNFLVTFDDGFVNNYKLALPVLKKFQIPALFFISTGHTLSGEPFWFDWIISSIQIYKITSLDLRYLGLRDYRFFPSEGLKRWNDIQTLLVDIKTKGNATDPEIKRVISFFRKNFPDVREEIILKYRPLVENEICRMQSSGLCHFGSHSHRHEILTYLTAKDLRMNLVESKKFLEKLLGQPVIHFAYPNGDTNSCVTRCCRQNGYQFGYLAASGLVNKHAHPMYIPRISVSGYDSIKSLLWKINREIIKGTIMLK</sequence>
<dbReference type="CDD" id="cd10918">
    <property type="entry name" value="CE4_NodB_like_5s_6s"/>
    <property type="match status" value="1"/>
</dbReference>
<evidence type="ECO:0000313" key="4">
    <source>
        <dbReference type="EMBL" id="CCK80475.1"/>
    </source>
</evidence>
<dbReference type="GO" id="GO:0005576">
    <property type="term" value="C:extracellular region"/>
    <property type="evidence" value="ECO:0007669"/>
    <property type="project" value="UniProtKB-SubCell"/>
</dbReference>
<reference evidence="4 5" key="1">
    <citation type="journal article" date="2013" name="Environ. Microbiol.">
        <title>Complete genome, catabolic sub-proteomes and key-metabolites of Desulfobacula toluolica Tol2, a marine, aromatic compound-degrading, sulfate-reducing bacterium.</title>
        <authorList>
            <person name="Wohlbrand L."/>
            <person name="Jacob J.H."/>
            <person name="Kube M."/>
            <person name="Mussmann M."/>
            <person name="Jarling R."/>
            <person name="Beck A."/>
            <person name="Amann R."/>
            <person name="Wilkes H."/>
            <person name="Reinhardt R."/>
            <person name="Rabus R."/>
        </authorList>
    </citation>
    <scope>NUCLEOTIDE SEQUENCE [LARGE SCALE GENOMIC DNA]</scope>
    <source>
        <strain evidence="5">DSM 7467 / Tol2</strain>
    </source>
</reference>
<protein>
    <submittedName>
        <fullName evidence="4">Predicted polysaccharide deacetylase</fullName>
    </submittedName>
</protein>
<dbReference type="GO" id="GO:0005975">
    <property type="term" value="P:carbohydrate metabolic process"/>
    <property type="evidence" value="ECO:0007669"/>
    <property type="project" value="InterPro"/>
</dbReference>
<accession>K0NHR8</accession>
<dbReference type="AlphaFoldDB" id="K0NHR8"/>
<keyword evidence="2" id="KW-0732">Signal</keyword>
<dbReference type="KEGG" id="dto:TOL2_C23140"/>
<comment type="subcellular location">
    <subcellularLocation>
        <location evidence="1">Secreted</location>
    </subcellularLocation>
</comment>
<dbReference type="Gene3D" id="3.20.20.370">
    <property type="entry name" value="Glycoside hydrolase/deacetylase"/>
    <property type="match status" value="1"/>
</dbReference>
<dbReference type="InterPro" id="IPR002509">
    <property type="entry name" value="NODB_dom"/>
</dbReference>
<dbReference type="EMBL" id="FO203503">
    <property type="protein sequence ID" value="CCK80475.1"/>
    <property type="molecule type" value="Genomic_DNA"/>
</dbReference>
<dbReference type="PROSITE" id="PS51677">
    <property type="entry name" value="NODB"/>
    <property type="match status" value="1"/>
</dbReference>
<dbReference type="Proteomes" id="UP000007347">
    <property type="component" value="Chromosome"/>
</dbReference>
<evidence type="ECO:0000313" key="5">
    <source>
        <dbReference type="Proteomes" id="UP000007347"/>
    </source>
</evidence>
<dbReference type="GO" id="GO:0016810">
    <property type="term" value="F:hydrolase activity, acting on carbon-nitrogen (but not peptide) bonds"/>
    <property type="evidence" value="ECO:0007669"/>
    <property type="project" value="InterPro"/>
</dbReference>
<dbReference type="SUPFAM" id="SSF88713">
    <property type="entry name" value="Glycoside hydrolase/deacetylase"/>
    <property type="match status" value="1"/>
</dbReference>
<evidence type="ECO:0000256" key="2">
    <source>
        <dbReference type="ARBA" id="ARBA00022729"/>
    </source>
</evidence>
<gene>
    <name evidence="4" type="ordered locus">TOL2_C23140</name>
</gene>
<organism evidence="4 5">
    <name type="scientific">Desulfobacula toluolica (strain DSM 7467 / Tol2)</name>
    <dbReference type="NCBI Taxonomy" id="651182"/>
    <lineage>
        <taxon>Bacteria</taxon>
        <taxon>Pseudomonadati</taxon>
        <taxon>Thermodesulfobacteriota</taxon>
        <taxon>Desulfobacteria</taxon>
        <taxon>Desulfobacterales</taxon>
        <taxon>Desulfobacteraceae</taxon>
        <taxon>Desulfobacula</taxon>
    </lineage>
</organism>
<dbReference type="STRING" id="651182.TOL2_C23140"/>
<dbReference type="InterPro" id="IPR051398">
    <property type="entry name" value="Polysacch_Deacetylase"/>
</dbReference>
<dbReference type="PANTHER" id="PTHR34216">
    <property type="match status" value="1"/>
</dbReference>
<proteinExistence type="predicted"/>